<keyword evidence="5 7" id="KW-0378">Hydrolase</keyword>
<dbReference type="GO" id="GO:0006465">
    <property type="term" value="P:signal peptide processing"/>
    <property type="evidence" value="ECO:0007669"/>
    <property type="project" value="InterPro"/>
</dbReference>
<keyword evidence="7" id="KW-0472">Membrane</keyword>
<sequence>MEDKPVDGFHDLETEVAHTEGKSSRKRIVLEILIYIVALYFAAFIVPRYILQRTIVVGDSMETTLQNGENLWVEKISYHFDKLKRFDVIVFYPHGKEDEEYYIKRIIGLPGEKVQIIGEEIFINGKLLTEDFGKDPIRNPGIAADPIFLAEDEYFVLGDNRTVSLDSRYEEVGPVKKENIGGRAIFRLWPINKMGPIK</sequence>
<dbReference type="CDD" id="cd06530">
    <property type="entry name" value="S26_SPase_I"/>
    <property type="match status" value="1"/>
</dbReference>
<evidence type="ECO:0000256" key="5">
    <source>
        <dbReference type="ARBA" id="ARBA00022801"/>
    </source>
</evidence>
<comment type="subcellular location">
    <subcellularLocation>
        <location evidence="2">Cell membrane</location>
        <topology evidence="2">Single-pass type II membrane protein</topology>
    </subcellularLocation>
    <subcellularLocation>
        <location evidence="7">Membrane</location>
        <topology evidence="7">Single-pass type II membrane protein</topology>
    </subcellularLocation>
</comment>
<dbReference type="InterPro" id="IPR019757">
    <property type="entry name" value="Pept_S26A_signal_pept_1_Lys-AS"/>
</dbReference>
<evidence type="ECO:0000256" key="3">
    <source>
        <dbReference type="ARBA" id="ARBA00009370"/>
    </source>
</evidence>
<dbReference type="AlphaFoldDB" id="A0A3D2X839"/>
<dbReference type="NCBIfam" id="TIGR02227">
    <property type="entry name" value="sigpep_I_bact"/>
    <property type="match status" value="1"/>
</dbReference>
<comment type="similarity">
    <text evidence="3 7">Belongs to the peptidase S26 family.</text>
</comment>
<dbReference type="PANTHER" id="PTHR43390:SF1">
    <property type="entry name" value="CHLOROPLAST PROCESSING PEPTIDASE"/>
    <property type="match status" value="1"/>
</dbReference>
<keyword evidence="7" id="KW-0812">Transmembrane</keyword>
<dbReference type="InterPro" id="IPR000223">
    <property type="entry name" value="Pept_S26A_signal_pept_1"/>
</dbReference>
<dbReference type="InterPro" id="IPR019533">
    <property type="entry name" value="Peptidase_S26"/>
</dbReference>
<feature type="domain" description="Peptidase S26" evidence="8">
    <location>
        <begin position="32"/>
        <end position="189"/>
    </location>
</feature>
<dbReference type="PROSITE" id="PS00760">
    <property type="entry name" value="SPASE_I_2"/>
    <property type="match status" value="1"/>
</dbReference>
<dbReference type="Gene3D" id="2.10.109.10">
    <property type="entry name" value="Umud Fragment, subunit A"/>
    <property type="match status" value="1"/>
</dbReference>
<dbReference type="Pfam" id="PF10502">
    <property type="entry name" value="Peptidase_S26"/>
    <property type="match status" value="1"/>
</dbReference>
<dbReference type="SUPFAM" id="SSF51306">
    <property type="entry name" value="LexA/Signal peptidase"/>
    <property type="match status" value="1"/>
</dbReference>
<protein>
    <recommendedName>
        <fullName evidence="4 7">Signal peptidase I</fullName>
        <ecNumber evidence="4 7">3.4.21.89</ecNumber>
    </recommendedName>
</protein>
<comment type="caution">
    <text evidence="9">The sequence shown here is derived from an EMBL/GenBank/DDBJ whole genome shotgun (WGS) entry which is preliminary data.</text>
</comment>
<dbReference type="PANTHER" id="PTHR43390">
    <property type="entry name" value="SIGNAL PEPTIDASE I"/>
    <property type="match status" value="1"/>
</dbReference>
<dbReference type="Proteomes" id="UP000262969">
    <property type="component" value="Unassembled WGS sequence"/>
</dbReference>
<dbReference type="GO" id="GO:0005886">
    <property type="term" value="C:plasma membrane"/>
    <property type="evidence" value="ECO:0007669"/>
    <property type="project" value="UniProtKB-SubCell"/>
</dbReference>
<feature type="transmembrane region" description="Helical" evidence="7">
    <location>
        <begin position="32"/>
        <end position="51"/>
    </location>
</feature>
<dbReference type="GO" id="GO:0004252">
    <property type="term" value="F:serine-type endopeptidase activity"/>
    <property type="evidence" value="ECO:0007669"/>
    <property type="project" value="InterPro"/>
</dbReference>
<dbReference type="PRINTS" id="PR00727">
    <property type="entry name" value="LEADERPTASE"/>
</dbReference>
<gene>
    <name evidence="9" type="primary">lepB</name>
    <name evidence="9" type="ORF">DHW61_12845</name>
</gene>
<dbReference type="EC" id="3.4.21.89" evidence="4 7"/>
<evidence type="ECO:0000256" key="7">
    <source>
        <dbReference type="RuleBase" id="RU362042"/>
    </source>
</evidence>
<evidence type="ECO:0000259" key="8">
    <source>
        <dbReference type="Pfam" id="PF10502"/>
    </source>
</evidence>
<dbReference type="InterPro" id="IPR036286">
    <property type="entry name" value="LexA/Signal_pep-like_sf"/>
</dbReference>
<feature type="active site" evidence="6">
    <location>
        <position position="60"/>
    </location>
</feature>
<keyword evidence="7" id="KW-0645">Protease</keyword>
<evidence type="ECO:0000313" key="9">
    <source>
        <dbReference type="EMBL" id="HCL03271.1"/>
    </source>
</evidence>
<reference evidence="9 10" key="1">
    <citation type="journal article" date="2018" name="Nat. Biotechnol.">
        <title>A standardized bacterial taxonomy based on genome phylogeny substantially revises the tree of life.</title>
        <authorList>
            <person name="Parks D.H."/>
            <person name="Chuvochina M."/>
            <person name="Waite D.W."/>
            <person name="Rinke C."/>
            <person name="Skarshewski A."/>
            <person name="Chaumeil P.A."/>
            <person name="Hugenholtz P."/>
        </authorList>
    </citation>
    <scope>NUCLEOTIDE SEQUENCE [LARGE SCALE GENOMIC DNA]</scope>
    <source>
        <strain evidence="9">UBA11728</strain>
    </source>
</reference>
<evidence type="ECO:0000256" key="6">
    <source>
        <dbReference type="PIRSR" id="PIRSR600223-1"/>
    </source>
</evidence>
<keyword evidence="7" id="KW-1133">Transmembrane helix</keyword>
<feature type="active site" evidence="6">
    <location>
        <position position="104"/>
    </location>
</feature>
<accession>A0A3D2X839</accession>
<dbReference type="GO" id="GO:0009003">
    <property type="term" value="F:signal peptidase activity"/>
    <property type="evidence" value="ECO:0007669"/>
    <property type="project" value="UniProtKB-EC"/>
</dbReference>
<comment type="catalytic activity">
    <reaction evidence="1 7">
        <text>Cleavage of hydrophobic, N-terminal signal or leader sequences from secreted and periplasmic proteins.</text>
        <dbReference type="EC" id="3.4.21.89"/>
    </reaction>
</comment>
<organism evidence="9 10">
    <name type="scientific">Lachnoclostridium phytofermentans</name>
    <dbReference type="NCBI Taxonomy" id="66219"/>
    <lineage>
        <taxon>Bacteria</taxon>
        <taxon>Bacillati</taxon>
        <taxon>Bacillota</taxon>
        <taxon>Clostridia</taxon>
        <taxon>Lachnospirales</taxon>
        <taxon>Lachnospiraceae</taxon>
    </lineage>
</organism>
<evidence type="ECO:0000256" key="4">
    <source>
        <dbReference type="ARBA" id="ARBA00013208"/>
    </source>
</evidence>
<evidence type="ECO:0000256" key="1">
    <source>
        <dbReference type="ARBA" id="ARBA00000677"/>
    </source>
</evidence>
<dbReference type="EMBL" id="DPVV01000431">
    <property type="protein sequence ID" value="HCL03271.1"/>
    <property type="molecule type" value="Genomic_DNA"/>
</dbReference>
<evidence type="ECO:0000313" key="10">
    <source>
        <dbReference type="Proteomes" id="UP000262969"/>
    </source>
</evidence>
<proteinExistence type="inferred from homology"/>
<name>A0A3D2X839_9FIRM</name>
<evidence type="ECO:0000256" key="2">
    <source>
        <dbReference type="ARBA" id="ARBA00004401"/>
    </source>
</evidence>
<dbReference type="InterPro" id="IPR019758">
    <property type="entry name" value="Pept_S26A_signal_pept_1_CS"/>
</dbReference>
<dbReference type="PROSITE" id="PS00761">
    <property type="entry name" value="SPASE_I_3"/>
    <property type="match status" value="1"/>
</dbReference>